<dbReference type="Pfam" id="PF01124">
    <property type="entry name" value="MAPEG"/>
    <property type="match status" value="1"/>
</dbReference>
<keyword evidence="7" id="KW-1185">Reference proteome</keyword>
<name>A0AAW0R492_9PEZI</name>
<dbReference type="AlphaFoldDB" id="A0AAW0R492"/>
<evidence type="ECO:0000256" key="3">
    <source>
        <dbReference type="ARBA" id="ARBA00022989"/>
    </source>
</evidence>
<dbReference type="InterPro" id="IPR001129">
    <property type="entry name" value="Membr-assoc_MAPEG"/>
</dbReference>
<keyword evidence="2 5" id="KW-0812">Transmembrane</keyword>
<evidence type="ECO:0000256" key="5">
    <source>
        <dbReference type="SAM" id="Phobius"/>
    </source>
</evidence>
<reference evidence="6 7" key="1">
    <citation type="submission" date="2023-01" db="EMBL/GenBank/DDBJ databases">
        <title>Analysis of 21 Apiospora genomes using comparative genomics revels a genus with tremendous synthesis potential of carbohydrate active enzymes and secondary metabolites.</title>
        <authorList>
            <person name="Sorensen T."/>
        </authorList>
    </citation>
    <scope>NUCLEOTIDE SEQUENCE [LARGE SCALE GENOMIC DNA]</scope>
    <source>
        <strain evidence="6 7">CBS 117206</strain>
    </source>
</reference>
<evidence type="ECO:0000256" key="2">
    <source>
        <dbReference type="ARBA" id="ARBA00022692"/>
    </source>
</evidence>
<organism evidence="6 7">
    <name type="scientific">Apiospora kogelbergensis</name>
    <dbReference type="NCBI Taxonomy" id="1337665"/>
    <lineage>
        <taxon>Eukaryota</taxon>
        <taxon>Fungi</taxon>
        <taxon>Dikarya</taxon>
        <taxon>Ascomycota</taxon>
        <taxon>Pezizomycotina</taxon>
        <taxon>Sordariomycetes</taxon>
        <taxon>Xylariomycetidae</taxon>
        <taxon>Amphisphaeriales</taxon>
        <taxon>Apiosporaceae</taxon>
        <taxon>Apiospora</taxon>
    </lineage>
</organism>
<keyword evidence="4 5" id="KW-0472">Membrane</keyword>
<evidence type="ECO:0000256" key="4">
    <source>
        <dbReference type="ARBA" id="ARBA00023136"/>
    </source>
</evidence>
<feature type="transmembrane region" description="Helical" evidence="5">
    <location>
        <begin position="81"/>
        <end position="102"/>
    </location>
</feature>
<evidence type="ECO:0000313" key="6">
    <source>
        <dbReference type="EMBL" id="KAK8123684.1"/>
    </source>
</evidence>
<dbReference type="SUPFAM" id="SSF161084">
    <property type="entry name" value="MAPEG domain-like"/>
    <property type="match status" value="1"/>
</dbReference>
<dbReference type="EMBL" id="JAQQWP010000003">
    <property type="protein sequence ID" value="KAK8123684.1"/>
    <property type="molecule type" value="Genomic_DNA"/>
</dbReference>
<dbReference type="GO" id="GO:0016020">
    <property type="term" value="C:membrane"/>
    <property type="evidence" value="ECO:0007669"/>
    <property type="project" value="UniProtKB-SubCell"/>
</dbReference>
<sequence>MPGKKTSEAQVAAPVHAANNGIRNPKGLTRGLISFAFLGLIPVTNYLARTDTLQYLVRTTVALIPGCAAAGATILANGRMIPALSALYVFAAYGASGALSVAGQAMARPEGADPSHPRRHLDALEGLPLRLHSAHYGLMENFPAFALAAALAQALSPADSHVVGLLGLHVLAKVFVYYPAYLANVPALRGLTHILGNAAAINVCWRLATAA</sequence>
<evidence type="ECO:0008006" key="8">
    <source>
        <dbReference type="Google" id="ProtNLM"/>
    </source>
</evidence>
<comment type="caution">
    <text evidence="6">The sequence shown here is derived from an EMBL/GenBank/DDBJ whole genome shotgun (WGS) entry which is preliminary data.</text>
</comment>
<keyword evidence="3 5" id="KW-1133">Transmembrane helix</keyword>
<proteinExistence type="predicted"/>
<dbReference type="Gene3D" id="1.20.120.550">
    <property type="entry name" value="Membrane associated eicosanoid/glutathione metabolism-like domain"/>
    <property type="match status" value="1"/>
</dbReference>
<dbReference type="PANTHER" id="PTHR35371:SF1">
    <property type="entry name" value="BLR7753 PROTEIN"/>
    <property type="match status" value="1"/>
</dbReference>
<feature type="transmembrane region" description="Helical" evidence="5">
    <location>
        <begin position="55"/>
        <end position="75"/>
    </location>
</feature>
<accession>A0AAW0R492</accession>
<feature type="transmembrane region" description="Helical" evidence="5">
    <location>
        <begin position="28"/>
        <end position="48"/>
    </location>
</feature>
<dbReference type="PANTHER" id="PTHR35371">
    <property type="entry name" value="INNER MEMBRANE PROTEIN"/>
    <property type="match status" value="1"/>
</dbReference>
<evidence type="ECO:0000256" key="1">
    <source>
        <dbReference type="ARBA" id="ARBA00004370"/>
    </source>
</evidence>
<dbReference type="Proteomes" id="UP001392437">
    <property type="component" value="Unassembled WGS sequence"/>
</dbReference>
<gene>
    <name evidence="6" type="ORF">PG999_003602</name>
</gene>
<protein>
    <recommendedName>
        <fullName evidence="8">MAPEG family protein</fullName>
    </recommendedName>
</protein>
<evidence type="ECO:0000313" key="7">
    <source>
        <dbReference type="Proteomes" id="UP001392437"/>
    </source>
</evidence>
<dbReference type="InterPro" id="IPR023352">
    <property type="entry name" value="MAPEG-like_dom_sf"/>
</dbReference>
<comment type="subcellular location">
    <subcellularLocation>
        <location evidence="1">Membrane</location>
    </subcellularLocation>
</comment>